<organism evidence="3 4">
    <name type="scientific">Corynebacterium provencense</name>
    <dbReference type="NCBI Taxonomy" id="1737425"/>
    <lineage>
        <taxon>Bacteria</taxon>
        <taxon>Bacillati</taxon>
        <taxon>Actinomycetota</taxon>
        <taxon>Actinomycetes</taxon>
        <taxon>Mycobacteriales</taxon>
        <taxon>Corynebacteriaceae</taxon>
        <taxon>Corynebacterium</taxon>
    </lineage>
</organism>
<dbReference type="AlphaFoldDB" id="A0A2Z3YWK6"/>
<protein>
    <submittedName>
        <fullName evidence="3">Uncharacterized protein</fullName>
    </submittedName>
</protein>
<keyword evidence="4" id="KW-1185">Reference proteome</keyword>
<feature type="compositionally biased region" description="Polar residues" evidence="1">
    <location>
        <begin position="35"/>
        <end position="73"/>
    </location>
</feature>
<gene>
    <name evidence="3" type="ORF">Csp1_25960</name>
</gene>
<reference evidence="4" key="1">
    <citation type="submission" date="2017-11" db="EMBL/GenBank/DDBJ databases">
        <title>Otitis media/interna in a cat caused by the recently described species Corynebacterium provencense.</title>
        <authorList>
            <person name="Kittl S."/>
            <person name="Brodard I."/>
            <person name="Rychener L."/>
            <person name="Jores J."/>
            <person name="Roosje P."/>
            <person name="Gobeli Brawand S."/>
        </authorList>
    </citation>
    <scope>NUCLEOTIDE SEQUENCE [LARGE SCALE GENOMIC DNA]</scope>
    <source>
        <strain evidence="4">17KM38</strain>
    </source>
</reference>
<evidence type="ECO:0000313" key="4">
    <source>
        <dbReference type="Proteomes" id="UP000247696"/>
    </source>
</evidence>
<dbReference type="EMBL" id="CP024988">
    <property type="protein sequence ID" value="AWT27340.1"/>
    <property type="molecule type" value="Genomic_DNA"/>
</dbReference>
<proteinExistence type="predicted"/>
<accession>A0A2Z3YWK6</accession>
<dbReference type="RefSeq" id="WP_110482273.1">
    <property type="nucleotide sequence ID" value="NZ_CP024988.1"/>
</dbReference>
<feature type="chain" id="PRO_5039018699" evidence="2">
    <location>
        <begin position="20"/>
        <end position="230"/>
    </location>
</feature>
<sequence length="230" mass="24500">MNRLYRPLAAILVSATALHLVRCTGEEPGSPPGVTFTTSPDLPSAQTPRSTSPQAPTTGVTAEPTGTDQTPSPTDGGGGVADDDGDIGVIEGVSVTVSAPEEQTMRLDNFYIIQVGENRFEMVKDLRQYTQYKTLPAVSWKTGTQSGKCSTHITYSDQAGQVIARKDSRQCGFTADSEEADNDVEWVDRSLLPERGSEAPVTVRVSVTPDGGTEATGEQTVIIRNPATNR</sequence>
<name>A0A2Z3YWK6_9CORY</name>
<evidence type="ECO:0000313" key="3">
    <source>
        <dbReference type="EMBL" id="AWT27340.1"/>
    </source>
</evidence>
<evidence type="ECO:0000256" key="1">
    <source>
        <dbReference type="SAM" id="MobiDB-lite"/>
    </source>
</evidence>
<dbReference type="KEGG" id="cpre:Csp1_25960"/>
<feature type="region of interest" description="Disordered" evidence="1">
    <location>
        <begin position="27"/>
        <end position="86"/>
    </location>
</feature>
<dbReference type="OrthoDB" id="10014614at2"/>
<keyword evidence="2" id="KW-0732">Signal</keyword>
<dbReference type="Proteomes" id="UP000247696">
    <property type="component" value="Chromosome"/>
</dbReference>
<feature type="signal peptide" evidence="2">
    <location>
        <begin position="1"/>
        <end position="19"/>
    </location>
</feature>
<evidence type="ECO:0000256" key="2">
    <source>
        <dbReference type="SAM" id="SignalP"/>
    </source>
</evidence>